<dbReference type="Pfam" id="PF08713">
    <property type="entry name" value="DNA_alkylation"/>
    <property type="match status" value="1"/>
</dbReference>
<reference evidence="1 2" key="1">
    <citation type="journal article" date="2018" name="Nat. Biotechnol.">
        <title>A standardized bacterial taxonomy based on genome phylogeny substantially revises the tree of life.</title>
        <authorList>
            <person name="Parks D.H."/>
            <person name="Chuvochina M."/>
            <person name="Waite D.W."/>
            <person name="Rinke C."/>
            <person name="Skarshewski A."/>
            <person name="Chaumeil P.A."/>
            <person name="Hugenholtz P."/>
        </authorList>
    </citation>
    <scope>NUCLEOTIDE SEQUENCE [LARGE SCALE GENOMIC DNA]</scope>
    <source>
        <strain evidence="1">UBA11482</strain>
    </source>
</reference>
<dbReference type="CDD" id="cd06561">
    <property type="entry name" value="AlkD_like"/>
    <property type="match status" value="1"/>
</dbReference>
<dbReference type="RefSeq" id="WP_022390211.1">
    <property type="nucleotide sequence ID" value="NZ_CATXLH010000008.1"/>
</dbReference>
<dbReference type="PANTHER" id="PTHR34070">
    <property type="entry name" value="ARMADILLO-TYPE FOLD"/>
    <property type="match status" value="1"/>
</dbReference>
<organism evidence="1 2">
    <name type="scientific">Coprobacter fastidiosus</name>
    <dbReference type="NCBI Taxonomy" id="1099853"/>
    <lineage>
        <taxon>Bacteria</taxon>
        <taxon>Pseudomonadati</taxon>
        <taxon>Bacteroidota</taxon>
        <taxon>Bacteroidia</taxon>
        <taxon>Bacteroidales</taxon>
        <taxon>Barnesiellaceae</taxon>
        <taxon>Coprobacter</taxon>
    </lineage>
</organism>
<dbReference type="InterPro" id="IPR014825">
    <property type="entry name" value="DNA_alkylation"/>
</dbReference>
<dbReference type="AlphaFoldDB" id="A0A354LZH3"/>
<dbReference type="InterPro" id="IPR016024">
    <property type="entry name" value="ARM-type_fold"/>
</dbReference>
<comment type="caution">
    <text evidence="1">The sequence shown here is derived from an EMBL/GenBank/DDBJ whole genome shotgun (WGS) entry which is preliminary data.</text>
</comment>
<evidence type="ECO:0000313" key="1">
    <source>
        <dbReference type="EMBL" id="HBJ07662.1"/>
    </source>
</evidence>
<dbReference type="Gene3D" id="1.25.10.90">
    <property type="match status" value="1"/>
</dbReference>
<accession>A0A354LZH3</accession>
<evidence type="ECO:0000313" key="2">
    <source>
        <dbReference type="Proteomes" id="UP000262954"/>
    </source>
</evidence>
<dbReference type="EMBL" id="DNWC01000025">
    <property type="protein sequence ID" value="HBJ07662.1"/>
    <property type="molecule type" value="Genomic_DNA"/>
</dbReference>
<dbReference type="Proteomes" id="UP000262954">
    <property type="component" value="Unassembled WGS sequence"/>
</dbReference>
<name>A0A354LZH3_9BACT</name>
<proteinExistence type="predicted"/>
<sequence>MSIAKEIRESLLVFADPEKASVLQGFFKTAKGAYGEGDKFVGIPVPKTRSVAKQYVYVAPEDVLPLLSDAVHECRLLALLIWVAQFPKSDKLRRKRIFDLYLSNTDKINNWDLVDLSAYQIVGEYLRDKDHTPLYRLAESGYLWEQRISIVATWKYIREKQFEDTLYLADKLLQHPHDLIQKAVGWMLREVGKRDKAVLLHFLESRYQIMPRTMLRYAIEKFSPEERAFYMKKDRQRS</sequence>
<protein>
    <submittedName>
        <fullName evidence="1">DNA alkylation repair protein</fullName>
    </submittedName>
</protein>
<dbReference type="SUPFAM" id="SSF48371">
    <property type="entry name" value="ARM repeat"/>
    <property type="match status" value="1"/>
</dbReference>
<gene>
    <name evidence="1" type="ORF">DDY73_01535</name>
</gene>
<dbReference type="PANTHER" id="PTHR34070:SF1">
    <property type="entry name" value="DNA ALKYLATION REPAIR PROTEIN"/>
    <property type="match status" value="1"/>
</dbReference>